<evidence type="ECO:0000313" key="2">
    <source>
        <dbReference type="Proteomes" id="UP000715441"/>
    </source>
</evidence>
<dbReference type="EMBL" id="JAAXLS010000005">
    <property type="protein sequence ID" value="NKQ53455.1"/>
    <property type="molecule type" value="Genomic_DNA"/>
</dbReference>
<name>A0ABX1J548_9PSEU</name>
<keyword evidence="2" id="KW-1185">Reference proteome</keyword>
<evidence type="ECO:0008006" key="3">
    <source>
        <dbReference type="Google" id="ProtNLM"/>
    </source>
</evidence>
<sequence>MNPAPDLRAYLRTLDVETLAELLLEQAGRDSRLRHELEVRAVVHEKVGPVLDTLQRLLDAGTQADLTPLARRMLDSLDGASTAERRRALGLYAQACAKHPPEPRVLADWILRTQFGEQPWPRIELAEFAEALGDDGLAHLESTVDSVLAERPGPRRDTARYLAEQLAEVTGDVDGLLTILKSKPPSQDVHLKIIRVLREAGRHGDAIAYAARTIVQADRPRQGVLALRRAEFRRNPNPASYRALRTAAEQLDRWPSERASALVLLAERDPAEAIPVYRMHVEELIEHKDPSCYREAALALRELRGLHRRADTAEDFALYLADLLETHKRKTRLLIEVRNARIAIPKRRAMPMSA</sequence>
<proteinExistence type="predicted"/>
<dbReference type="Proteomes" id="UP000715441">
    <property type="component" value="Unassembled WGS sequence"/>
</dbReference>
<comment type="caution">
    <text evidence="1">The sequence shown here is derived from an EMBL/GenBank/DDBJ whole genome shotgun (WGS) entry which is preliminary data.</text>
</comment>
<organism evidence="1 2">
    <name type="scientific">Amycolatopsis acididurans</name>
    <dbReference type="NCBI Taxonomy" id="2724524"/>
    <lineage>
        <taxon>Bacteria</taxon>
        <taxon>Bacillati</taxon>
        <taxon>Actinomycetota</taxon>
        <taxon>Actinomycetes</taxon>
        <taxon>Pseudonocardiales</taxon>
        <taxon>Pseudonocardiaceae</taxon>
        <taxon>Amycolatopsis</taxon>
    </lineage>
</organism>
<accession>A0ABX1J548</accession>
<protein>
    <recommendedName>
        <fullName evidence="3">Tetratricopeptide repeat protein</fullName>
    </recommendedName>
</protein>
<evidence type="ECO:0000313" key="1">
    <source>
        <dbReference type="EMBL" id="NKQ53455.1"/>
    </source>
</evidence>
<dbReference type="RefSeq" id="WP_168514373.1">
    <property type="nucleotide sequence ID" value="NZ_JAAXLS010000005.1"/>
</dbReference>
<gene>
    <name evidence="1" type="ORF">HFP15_11245</name>
</gene>
<reference evidence="1 2" key="1">
    <citation type="submission" date="2020-04" db="EMBL/GenBank/DDBJ databases">
        <title>Novel species.</title>
        <authorList>
            <person name="Teo W.F.A."/>
            <person name="Lipun K."/>
            <person name="Srisuk N."/>
            <person name="Duangmal K."/>
        </authorList>
    </citation>
    <scope>NUCLEOTIDE SEQUENCE [LARGE SCALE GENOMIC DNA]</scope>
    <source>
        <strain evidence="1 2">K13G38</strain>
    </source>
</reference>